<proteinExistence type="predicted"/>
<accession>A0AAV5GIA7</accession>
<name>A0AAV5GIA7_9BASI</name>
<dbReference type="EMBL" id="BQKY01000006">
    <property type="protein sequence ID" value="GJN90189.1"/>
    <property type="molecule type" value="Genomic_DNA"/>
</dbReference>
<keyword evidence="3" id="KW-1185">Reference proteome</keyword>
<evidence type="ECO:0000256" key="1">
    <source>
        <dbReference type="SAM" id="MobiDB-lite"/>
    </source>
</evidence>
<dbReference type="AlphaFoldDB" id="A0AAV5GIA7"/>
<protein>
    <submittedName>
        <fullName evidence="2">Uncharacterized protein</fullName>
    </submittedName>
</protein>
<dbReference type="Proteomes" id="UP001342314">
    <property type="component" value="Unassembled WGS sequence"/>
</dbReference>
<evidence type="ECO:0000313" key="3">
    <source>
        <dbReference type="Proteomes" id="UP001342314"/>
    </source>
</evidence>
<reference evidence="2 3" key="1">
    <citation type="submission" date="2021-12" db="EMBL/GenBank/DDBJ databases">
        <title>High titer production of polyol ester of fatty acids by Rhodotorula paludigena BS15 towards product separation-free biomass refinery.</title>
        <authorList>
            <person name="Mano J."/>
            <person name="Ono H."/>
            <person name="Tanaka T."/>
            <person name="Naito K."/>
            <person name="Sushida H."/>
            <person name="Ike M."/>
            <person name="Tokuyasu K."/>
            <person name="Kitaoka M."/>
        </authorList>
    </citation>
    <scope>NUCLEOTIDE SEQUENCE [LARGE SCALE GENOMIC DNA]</scope>
    <source>
        <strain evidence="2 3">BS15</strain>
    </source>
</reference>
<gene>
    <name evidence="2" type="ORF">Rhopal_003188-T1</name>
</gene>
<evidence type="ECO:0000313" key="2">
    <source>
        <dbReference type="EMBL" id="GJN90189.1"/>
    </source>
</evidence>
<comment type="caution">
    <text evidence="2">The sequence shown here is derived from an EMBL/GenBank/DDBJ whole genome shotgun (WGS) entry which is preliminary data.</text>
</comment>
<sequence length="108" mass="12562">MPRKSLDRRHFTREEVFTALSNIFRRYPFSKPRAVAAAATLEGIKIEFAEQKLEAQRALLEWFARLDEWSDPREVGRPHQTPKIPSPWSEDTQASQQLEAIAEQVKDL</sequence>
<feature type="region of interest" description="Disordered" evidence="1">
    <location>
        <begin position="72"/>
        <end position="95"/>
    </location>
</feature>
<organism evidence="2 3">
    <name type="scientific">Rhodotorula paludigena</name>
    <dbReference type="NCBI Taxonomy" id="86838"/>
    <lineage>
        <taxon>Eukaryota</taxon>
        <taxon>Fungi</taxon>
        <taxon>Dikarya</taxon>
        <taxon>Basidiomycota</taxon>
        <taxon>Pucciniomycotina</taxon>
        <taxon>Microbotryomycetes</taxon>
        <taxon>Sporidiobolales</taxon>
        <taxon>Sporidiobolaceae</taxon>
        <taxon>Rhodotorula</taxon>
    </lineage>
</organism>